<dbReference type="GO" id="GO:0009103">
    <property type="term" value="P:lipopolysaccharide biosynthetic process"/>
    <property type="evidence" value="ECO:0007669"/>
    <property type="project" value="TreeGrafter"/>
</dbReference>
<dbReference type="Pfam" id="PF01757">
    <property type="entry name" value="Acyl_transf_3"/>
    <property type="match status" value="1"/>
</dbReference>
<evidence type="ECO:0000313" key="2">
    <source>
        <dbReference type="Proteomes" id="UP000093737"/>
    </source>
</evidence>
<gene>
    <name evidence="1" type="ORF">A8145_02445</name>
</gene>
<accession>A0A6M7U637</accession>
<reference evidence="1 2" key="1">
    <citation type="submission" date="2016-05" db="EMBL/GenBank/DDBJ databases">
        <authorList>
            <person name="Ramsay J.P."/>
        </authorList>
    </citation>
    <scope>NUCLEOTIDE SEQUENCE [LARGE SCALE GENOMIC DNA]</scope>
    <source>
        <strain evidence="1 2">NZP2042</strain>
    </source>
</reference>
<dbReference type="PANTHER" id="PTHR23028">
    <property type="entry name" value="ACETYLTRANSFERASE"/>
    <property type="match status" value="1"/>
</dbReference>
<comment type="caution">
    <text evidence="1">The sequence shown here is derived from an EMBL/GenBank/DDBJ whole genome shotgun (WGS) entry which is preliminary data.</text>
</comment>
<dbReference type="InterPro" id="IPR002656">
    <property type="entry name" value="Acyl_transf_3_dom"/>
</dbReference>
<sequence length="401" mass="44547">MTAVAGNLAVDDAQPAKATARPMLLNLTALRAFAALAIFVHHLTELGIDASRSIRDMYLGCAVSFFFVLSGFVLAYSFSGRFFGWHDIRNFIFQRFFRLWPVHVLCFFLALVARHPPTSLFTAYLAATLQGSWFPTYGTAYAYNGVSWSISVELFFYLALPFIVILRPNQVMLVVCCWTVAVLGLIALTATLPGPVFPPPSEKPWLDLYVTDASLVHLFPPVRMVEFLSGIAIYRLFSSRRISNDWVTFCQVAAVVCLMLWACVHAEITQFIADHASLMASVAYREFGLYPLFAAIVYVFAHQSGSLTRVLSCRVLVFCGEISFAFYMIHQVVIHVLAYNFEIRQHCGPTVAAISAGMLSLGFSIVLHRAVETPGMDWARQKFPMTRRAPLSAHVGVGAVA</sequence>
<dbReference type="GO" id="GO:0016747">
    <property type="term" value="F:acyltransferase activity, transferring groups other than amino-acyl groups"/>
    <property type="evidence" value="ECO:0007669"/>
    <property type="project" value="InterPro"/>
</dbReference>
<dbReference type="AlphaFoldDB" id="A0A6M7U637"/>
<dbReference type="InterPro" id="IPR050879">
    <property type="entry name" value="Acyltransferase_3"/>
</dbReference>
<protein>
    <submittedName>
        <fullName evidence="1">Uncharacterized protein</fullName>
    </submittedName>
</protein>
<dbReference type="RefSeq" id="WP_065004949.1">
    <property type="nucleotide sequence ID" value="NZ_CP033334.1"/>
</dbReference>
<dbReference type="Proteomes" id="UP000093737">
    <property type="component" value="Unassembled WGS sequence"/>
</dbReference>
<dbReference type="EMBL" id="LYTK01000001">
    <property type="protein sequence ID" value="OBQ71745.1"/>
    <property type="molecule type" value="Genomic_DNA"/>
</dbReference>
<organism evidence="1 2">
    <name type="scientific">Rhizobium loti</name>
    <name type="common">Mesorhizobium loti</name>
    <dbReference type="NCBI Taxonomy" id="381"/>
    <lineage>
        <taxon>Bacteria</taxon>
        <taxon>Pseudomonadati</taxon>
        <taxon>Pseudomonadota</taxon>
        <taxon>Alphaproteobacteria</taxon>
        <taxon>Hyphomicrobiales</taxon>
        <taxon>Phyllobacteriaceae</taxon>
        <taxon>Mesorhizobium</taxon>
    </lineage>
</organism>
<name>A0A6M7U637_RHILI</name>
<dbReference type="GO" id="GO:0016020">
    <property type="term" value="C:membrane"/>
    <property type="evidence" value="ECO:0007669"/>
    <property type="project" value="TreeGrafter"/>
</dbReference>
<dbReference type="PANTHER" id="PTHR23028:SF53">
    <property type="entry name" value="ACYL_TRANSF_3 DOMAIN-CONTAINING PROTEIN"/>
    <property type="match status" value="1"/>
</dbReference>
<evidence type="ECO:0000313" key="1">
    <source>
        <dbReference type="EMBL" id="OBQ71745.1"/>
    </source>
</evidence>
<proteinExistence type="predicted"/>